<evidence type="ECO:0000256" key="1">
    <source>
        <dbReference type="SAM" id="MobiDB-lite"/>
    </source>
</evidence>
<dbReference type="AlphaFoldDB" id="A0A6H1ZV40"/>
<proteinExistence type="predicted"/>
<organism evidence="2">
    <name type="scientific">viral metagenome</name>
    <dbReference type="NCBI Taxonomy" id="1070528"/>
    <lineage>
        <taxon>unclassified sequences</taxon>
        <taxon>metagenomes</taxon>
        <taxon>organismal metagenomes</taxon>
    </lineage>
</organism>
<name>A0A6H1ZV40_9ZZZZ</name>
<dbReference type="Gene3D" id="1.10.10.10">
    <property type="entry name" value="Winged helix-like DNA-binding domain superfamily/Winged helix DNA-binding domain"/>
    <property type="match status" value="1"/>
</dbReference>
<feature type="compositionally biased region" description="Low complexity" evidence="1">
    <location>
        <begin position="122"/>
        <end position="138"/>
    </location>
</feature>
<accession>A0A6H1ZV40</accession>
<feature type="region of interest" description="Disordered" evidence="1">
    <location>
        <begin position="122"/>
        <end position="157"/>
    </location>
</feature>
<dbReference type="InterPro" id="IPR036388">
    <property type="entry name" value="WH-like_DNA-bd_sf"/>
</dbReference>
<dbReference type="EMBL" id="MT144257">
    <property type="protein sequence ID" value="QJA51378.1"/>
    <property type="molecule type" value="Genomic_DNA"/>
</dbReference>
<feature type="compositionally biased region" description="Basic and acidic residues" evidence="1">
    <location>
        <begin position="142"/>
        <end position="151"/>
    </location>
</feature>
<evidence type="ECO:0000313" key="2">
    <source>
        <dbReference type="EMBL" id="QJA51378.1"/>
    </source>
</evidence>
<dbReference type="Pfam" id="PF13730">
    <property type="entry name" value="HTH_36"/>
    <property type="match status" value="1"/>
</dbReference>
<gene>
    <name evidence="2" type="ORF">TM448A02084_0016</name>
</gene>
<protein>
    <submittedName>
        <fullName evidence="2">Putative DNA binding, helix-turn-helix domain containing protein</fullName>
    </submittedName>
</protein>
<reference evidence="2" key="1">
    <citation type="submission" date="2020-03" db="EMBL/GenBank/DDBJ databases">
        <title>The deep terrestrial virosphere.</title>
        <authorList>
            <person name="Holmfeldt K."/>
            <person name="Nilsson E."/>
            <person name="Simone D."/>
            <person name="Lopez-Fernandez M."/>
            <person name="Wu X."/>
            <person name="de Brujin I."/>
            <person name="Lundin D."/>
            <person name="Andersson A."/>
            <person name="Bertilsson S."/>
            <person name="Dopson M."/>
        </authorList>
    </citation>
    <scope>NUCLEOTIDE SEQUENCE</scope>
    <source>
        <strain evidence="2">TM448A02084</strain>
    </source>
</reference>
<sequence>MSEERFSFRWGIPWLDADFMQVPHIFFDHYVEAGATRVEFLCFLHLARFKFESARGRSRPSLSTIAKQMGVTVREVQYLIRSLEDKGLLIITAIPGQPNDYCFENFARVCWRLAEKAAKNFTPEENFTPTPEENFTPPMKKTSPEEQETRTRRQQQQAVDVVSVNVLKSAGEEMLEKIGVHPEAAARLAKQFPLDRIREIVEAAGQMEGLRNPAAWVATALVRNYSIANTPEEKKGNSGLEASVISCAWRKNKSLGTCPTEENGSSWMPWCRVCDHAVAIAPTQPGQ</sequence>